<sequence>MSEKAIALVTRANKTTGCPVASRLPRPIDRRLSSQADFAAIPGVTGLSRGWLGGVLDHWDADEESIEIALLLVSELVTNAAIASGRVTGPPVPLPGERVSTIVVRATAAATRLRVEVWDSSLTLPTVKHVDVDSEDGRGLFLVEELSHEWGCRPGAIPPREEPGKIVWFSLSLARPLI</sequence>
<name>A0A941IHQ2_9ACTN</name>
<protein>
    <submittedName>
        <fullName evidence="3">ATP-binding protein</fullName>
    </submittedName>
</protein>
<evidence type="ECO:0000259" key="2">
    <source>
        <dbReference type="Pfam" id="PF13581"/>
    </source>
</evidence>
<dbReference type="PANTHER" id="PTHR35526">
    <property type="entry name" value="ANTI-SIGMA-F FACTOR RSBW-RELATED"/>
    <property type="match status" value="1"/>
</dbReference>
<keyword evidence="1" id="KW-0418">Kinase</keyword>
<proteinExistence type="predicted"/>
<keyword evidence="1" id="KW-0723">Serine/threonine-protein kinase</keyword>
<keyword evidence="3" id="KW-0067">ATP-binding</keyword>
<gene>
    <name evidence="3" type="ORF">KDK95_06530</name>
</gene>
<dbReference type="GO" id="GO:0005524">
    <property type="term" value="F:ATP binding"/>
    <property type="evidence" value="ECO:0007669"/>
    <property type="project" value="UniProtKB-KW"/>
</dbReference>
<dbReference type="AlphaFoldDB" id="A0A941IHQ2"/>
<keyword evidence="1" id="KW-0808">Transferase</keyword>
<dbReference type="PANTHER" id="PTHR35526:SF3">
    <property type="entry name" value="ANTI-SIGMA-F FACTOR RSBW"/>
    <property type="match status" value="1"/>
</dbReference>
<accession>A0A941IHQ2</accession>
<evidence type="ECO:0000256" key="1">
    <source>
        <dbReference type="ARBA" id="ARBA00022527"/>
    </source>
</evidence>
<dbReference type="Pfam" id="PF13581">
    <property type="entry name" value="HATPase_c_2"/>
    <property type="match status" value="1"/>
</dbReference>
<reference evidence="3" key="1">
    <citation type="submission" date="2021-04" db="EMBL/GenBank/DDBJ databases">
        <title>Genome based classification of Actinospica acidithermotolerans sp. nov., an actinobacterium isolated from an Indonesian hot spring.</title>
        <authorList>
            <person name="Kusuma A.B."/>
            <person name="Putra K.E."/>
            <person name="Nafisah S."/>
            <person name="Loh J."/>
            <person name="Nouioui I."/>
            <person name="Goodfellow M."/>
        </authorList>
    </citation>
    <scope>NUCLEOTIDE SEQUENCE</scope>
    <source>
        <strain evidence="3">MGRD01-02</strain>
    </source>
</reference>
<evidence type="ECO:0000313" key="4">
    <source>
        <dbReference type="Proteomes" id="UP000676325"/>
    </source>
</evidence>
<evidence type="ECO:0000313" key="3">
    <source>
        <dbReference type="EMBL" id="MBR7825957.1"/>
    </source>
</evidence>
<dbReference type="EMBL" id="JAGSOH010000011">
    <property type="protein sequence ID" value="MBR7825957.1"/>
    <property type="molecule type" value="Genomic_DNA"/>
</dbReference>
<dbReference type="InterPro" id="IPR003594">
    <property type="entry name" value="HATPase_dom"/>
</dbReference>
<dbReference type="Proteomes" id="UP000676325">
    <property type="component" value="Unassembled WGS sequence"/>
</dbReference>
<dbReference type="InterPro" id="IPR036890">
    <property type="entry name" value="HATPase_C_sf"/>
</dbReference>
<feature type="domain" description="Histidine kinase/HSP90-like ATPase" evidence="2">
    <location>
        <begin position="49"/>
        <end position="150"/>
    </location>
</feature>
<dbReference type="InterPro" id="IPR050267">
    <property type="entry name" value="Anti-sigma-factor_SerPK"/>
</dbReference>
<organism evidence="3 4">
    <name type="scientific">Actinospica acidithermotolerans</name>
    <dbReference type="NCBI Taxonomy" id="2828514"/>
    <lineage>
        <taxon>Bacteria</taxon>
        <taxon>Bacillati</taxon>
        <taxon>Actinomycetota</taxon>
        <taxon>Actinomycetes</taxon>
        <taxon>Catenulisporales</taxon>
        <taxon>Actinospicaceae</taxon>
        <taxon>Actinospica</taxon>
    </lineage>
</organism>
<comment type="caution">
    <text evidence="3">The sequence shown here is derived from an EMBL/GenBank/DDBJ whole genome shotgun (WGS) entry which is preliminary data.</text>
</comment>
<dbReference type="CDD" id="cd16936">
    <property type="entry name" value="HATPase_RsbW-like"/>
    <property type="match status" value="1"/>
</dbReference>
<dbReference type="RefSeq" id="WP_212517109.1">
    <property type="nucleotide sequence ID" value="NZ_JAGSOH010000011.1"/>
</dbReference>
<keyword evidence="3" id="KW-0547">Nucleotide-binding</keyword>
<dbReference type="Gene3D" id="3.30.565.10">
    <property type="entry name" value="Histidine kinase-like ATPase, C-terminal domain"/>
    <property type="match status" value="1"/>
</dbReference>
<dbReference type="GO" id="GO:0004674">
    <property type="term" value="F:protein serine/threonine kinase activity"/>
    <property type="evidence" value="ECO:0007669"/>
    <property type="project" value="UniProtKB-KW"/>
</dbReference>
<keyword evidence="4" id="KW-1185">Reference proteome</keyword>